<evidence type="ECO:0000313" key="4">
    <source>
        <dbReference type="Proteomes" id="UP000078595"/>
    </source>
</evidence>
<dbReference type="KEGG" id="kdj:28972196"/>
<dbReference type="PANTHER" id="PTHR35192">
    <property type="entry name" value="PROTEIN, PUTATIVE-RELATED"/>
    <property type="match status" value="1"/>
</dbReference>
<name>A0AAJ8MK32_9TREE</name>
<evidence type="ECO:0000259" key="2">
    <source>
        <dbReference type="Pfam" id="PF21671"/>
    </source>
</evidence>
<feature type="chain" id="PRO_5042472350" description="Protein CPL1-like domain-containing protein" evidence="1">
    <location>
        <begin position="21"/>
        <end position="318"/>
    </location>
</feature>
<feature type="signal peptide" evidence="1">
    <location>
        <begin position="1"/>
        <end position="20"/>
    </location>
</feature>
<dbReference type="InterPro" id="IPR048661">
    <property type="entry name" value="CPL1-like"/>
</dbReference>
<accession>A0AAJ8MK32</accession>
<dbReference type="AlphaFoldDB" id="A0AAJ8MK32"/>
<protein>
    <recommendedName>
        <fullName evidence="2">Protein CPL1-like domain-containing protein</fullName>
    </recommendedName>
</protein>
<dbReference type="GeneID" id="28972196"/>
<dbReference type="RefSeq" id="XP_018258956.2">
    <property type="nucleotide sequence ID" value="XM_018411755.2"/>
</dbReference>
<organism evidence="3 4">
    <name type="scientific">Kwoniella dejecticola CBS 10117</name>
    <dbReference type="NCBI Taxonomy" id="1296121"/>
    <lineage>
        <taxon>Eukaryota</taxon>
        <taxon>Fungi</taxon>
        <taxon>Dikarya</taxon>
        <taxon>Basidiomycota</taxon>
        <taxon>Agaricomycotina</taxon>
        <taxon>Tremellomycetes</taxon>
        <taxon>Tremellales</taxon>
        <taxon>Cryptococcaceae</taxon>
        <taxon>Kwoniella</taxon>
    </lineage>
</organism>
<dbReference type="EMBL" id="CP144537">
    <property type="protein sequence ID" value="WWC64253.1"/>
    <property type="molecule type" value="Genomic_DNA"/>
</dbReference>
<dbReference type="PANTHER" id="PTHR35192:SF2">
    <property type="entry name" value="APPLE DOMAIN-CONTAINING PROTEIN"/>
    <property type="match status" value="1"/>
</dbReference>
<keyword evidence="4" id="KW-1185">Reference proteome</keyword>
<feature type="domain" description="Protein CPL1-like" evidence="2">
    <location>
        <begin position="249"/>
        <end position="315"/>
    </location>
</feature>
<reference evidence="3" key="2">
    <citation type="submission" date="2024-02" db="EMBL/GenBank/DDBJ databases">
        <title>Comparative genomics of Cryptococcus and Kwoniella reveals pathogenesis evolution and contrasting modes of karyotype evolution via chromosome fusion or intercentromeric recombination.</title>
        <authorList>
            <person name="Coelho M.A."/>
            <person name="David-Palma M."/>
            <person name="Shea T."/>
            <person name="Bowers K."/>
            <person name="McGinley-Smith S."/>
            <person name="Mohammad A.W."/>
            <person name="Gnirke A."/>
            <person name="Yurkov A.M."/>
            <person name="Nowrousian M."/>
            <person name="Sun S."/>
            <person name="Cuomo C.A."/>
            <person name="Heitman J."/>
        </authorList>
    </citation>
    <scope>NUCLEOTIDE SEQUENCE</scope>
    <source>
        <strain evidence="3">CBS 10117</strain>
    </source>
</reference>
<sequence>MSRLYLAGFASVALLSYVRAGAFEDQYGTFVSCMASAWSNEDSVTIATNPTSAEGCSQECYYYPDQTYMWSYYLWGTGACMCSNTYEPLENTVTAAGRNFQRTCEDADYEVWVTASTWSTNACYTRQEDPEAESLLTPKGQVDDPEVCLTECTGYEYASTLVTGDSDEATMNCWCGPAEGYYGAQEHETECGVGYYTTYQHLVNTVVGSGFAKRQLHLKERLIRQRGRKRALCPGGLTACTIAGVAESFECIDTTSELESCGGCVTSAFNDPSASLGLDCTSLPGVRRGGVTCSNSRCNAFACKEGWTLARNGTCISE</sequence>
<proteinExistence type="predicted"/>
<dbReference type="Proteomes" id="UP000078595">
    <property type="component" value="Chromosome 8"/>
</dbReference>
<evidence type="ECO:0000313" key="3">
    <source>
        <dbReference type="EMBL" id="WWC64253.1"/>
    </source>
</evidence>
<gene>
    <name evidence="3" type="ORF">I303_106862</name>
</gene>
<reference evidence="3" key="1">
    <citation type="submission" date="2013-07" db="EMBL/GenBank/DDBJ databases">
        <authorList>
            <consortium name="The Broad Institute Genome Sequencing Platform"/>
            <person name="Cuomo C."/>
            <person name="Litvintseva A."/>
            <person name="Chen Y."/>
            <person name="Heitman J."/>
            <person name="Sun S."/>
            <person name="Springer D."/>
            <person name="Dromer F."/>
            <person name="Young S.K."/>
            <person name="Zeng Q."/>
            <person name="Gargeya S."/>
            <person name="Fitzgerald M."/>
            <person name="Abouelleil A."/>
            <person name="Alvarado L."/>
            <person name="Berlin A.M."/>
            <person name="Chapman S.B."/>
            <person name="Dewar J."/>
            <person name="Goldberg J."/>
            <person name="Griggs A."/>
            <person name="Gujja S."/>
            <person name="Hansen M."/>
            <person name="Howarth C."/>
            <person name="Imamovic A."/>
            <person name="Larimer J."/>
            <person name="McCowan C."/>
            <person name="Murphy C."/>
            <person name="Pearson M."/>
            <person name="Priest M."/>
            <person name="Roberts A."/>
            <person name="Saif S."/>
            <person name="Shea T."/>
            <person name="Sykes S."/>
            <person name="Wortman J."/>
            <person name="Nusbaum C."/>
            <person name="Birren B."/>
        </authorList>
    </citation>
    <scope>NUCLEOTIDE SEQUENCE</scope>
    <source>
        <strain evidence="3">CBS 10117</strain>
    </source>
</reference>
<keyword evidence="1" id="KW-0732">Signal</keyword>
<dbReference type="InterPro" id="IPR038955">
    <property type="entry name" value="PriA/CPL1_fungi"/>
</dbReference>
<evidence type="ECO:0000256" key="1">
    <source>
        <dbReference type="SAM" id="SignalP"/>
    </source>
</evidence>
<dbReference type="Pfam" id="PF21671">
    <property type="entry name" value="CPL1-like"/>
    <property type="match status" value="1"/>
</dbReference>